<reference evidence="8" key="1">
    <citation type="journal article" date="2014" name="Genome Announc.">
        <title>Genome sequence of the pathogenic fungus Sporothrix schenckii (ATCC 58251).</title>
        <authorList>
            <person name="Cuomo C.A."/>
            <person name="Rodriguez-Del Valle N."/>
            <person name="Perez-Sanchez L."/>
            <person name="Abouelleil A."/>
            <person name="Goldberg J."/>
            <person name="Young S."/>
            <person name="Zeng Q."/>
            <person name="Birren B.W."/>
        </authorList>
    </citation>
    <scope>NUCLEOTIDE SEQUENCE [LARGE SCALE GENOMIC DNA]</scope>
    <source>
        <strain evidence="8">ATCC 58251 / de Perez 2211183</strain>
    </source>
</reference>
<evidence type="ECO:0000313" key="8">
    <source>
        <dbReference type="Proteomes" id="UP000018087"/>
    </source>
</evidence>
<evidence type="ECO:0000256" key="2">
    <source>
        <dbReference type="ARBA" id="ARBA00022771"/>
    </source>
</evidence>
<dbReference type="eggNOG" id="ENOG502ST3I">
    <property type="taxonomic scope" value="Eukaryota"/>
</dbReference>
<dbReference type="HOGENOM" id="CLU_497983_0_0_1"/>
<feature type="region of interest" description="Disordered" evidence="5">
    <location>
        <begin position="360"/>
        <end position="540"/>
    </location>
</feature>
<name>U7PMB4_SPOS1</name>
<dbReference type="AlphaFoldDB" id="U7PMB4"/>
<feature type="compositionally biased region" description="Basic and acidic residues" evidence="5">
    <location>
        <begin position="71"/>
        <end position="81"/>
    </location>
</feature>
<dbReference type="Proteomes" id="UP000018087">
    <property type="component" value="Unassembled WGS sequence"/>
</dbReference>
<evidence type="ECO:0000256" key="1">
    <source>
        <dbReference type="ARBA" id="ARBA00022723"/>
    </source>
</evidence>
<proteinExistence type="predicted"/>
<keyword evidence="1 4" id="KW-0479">Metal-binding</keyword>
<dbReference type="SUPFAM" id="SSF90229">
    <property type="entry name" value="CCCH zinc finger"/>
    <property type="match status" value="1"/>
</dbReference>
<feature type="zinc finger region" description="C3H1-type" evidence="4">
    <location>
        <begin position="292"/>
        <end position="320"/>
    </location>
</feature>
<sequence>MSPRTIYYVVRPGLATTLPSGGRFQAPARLVPLVAVDQLPAWVGIVGVPRELTPEQAAQMIAIASDSEADTAGKTDNDESQHGQAGQSADDVFEVHIVTKEGGASNAMPAVAQSPTVKAEVTEETARPVSLTPSPDVEDNDAQIVVAKAKDTIEAKENKAGEEVAHTDSTMSALLASPHLRQGDKHTDGALSSMVDDMLANLSETSLCAILNHPALVDDLIDIDVAAGQAAPVPLPMHGLADEAQGDEESDHCGKDKDDKDDKDDKRVKPTAAGSPLKTLKAGWPPLKRCCANAVRPCRRWCRTGFCPFGDSCRYAHVLPQTPEGLAAINMDRLPTWWTSRGGRANKATTITAGITAGTTAATTAAARGTRTVTSSQRPPPAHRTTRSNSSTASSGDNGPYLNQFSCYKTPDASQIAPHPTQRSRAHSTAVVPTQTQTQGPTRNHKHVFHPFMSSAMQTSHPSRTYTSRPSSRTGTAKDGSSSDTSAGSGGGGGKQNVPPVPPHLIAKKKLHLQLQREKEMAEQVDEGQTSSAPPVQEVTDLVDLVDL</sequence>
<feature type="compositionally biased region" description="Low complexity" evidence="5">
    <location>
        <begin position="360"/>
        <end position="372"/>
    </location>
</feature>
<dbReference type="OrthoDB" id="411372at2759"/>
<dbReference type="Pfam" id="PF00642">
    <property type="entry name" value="zf-CCCH"/>
    <property type="match status" value="1"/>
</dbReference>
<evidence type="ECO:0000256" key="4">
    <source>
        <dbReference type="PROSITE-ProRule" id="PRU00723"/>
    </source>
</evidence>
<gene>
    <name evidence="7" type="ORF">HMPREF1624_07597</name>
</gene>
<evidence type="ECO:0000256" key="5">
    <source>
        <dbReference type="SAM" id="MobiDB-lite"/>
    </source>
</evidence>
<dbReference type="InterPro" id="IPR000571">
    <property type="entry name" value="Znf_CCCH"/>
</dbReference>
<evidence type="ECO:0000256" key="3">
    <source>
        <dbReference type="ARBA" id="ARBA00022833"/>
    </source>
</evidence>
<feature type="compositionally biased region" description="Low complexity" evidence="5">
    <location>
        <begin position="459"/>
        <end position="487"/>
    </location>
</feature>
<dbReference type="Gene3D" id="4.10.1000.10">
    <property type="entry name" value="Zinc finger, CCCH-type"/>
    <property type="match status" value="1"/>
</dbReference>
<keyword evidence="3 4" id="KW-0862">Zinc</keyword>
<keyword evidence="2 4" id="KW-0863">Zinc-finger</keyword>
<accession>U7PMB4</accession>
<dbReference type="SMART" id="SM00356">
    <property type="entry name" value="ZnF_C3H1"/>
    <property type="match status" value="1"/>
</dbReference>
<dbReference type="InterPro" id="IPR036855">
    <property type="entry name" value="Znf_CCCH_sf"/>
</dbReference>
<evidence type="ECO:0000259" key="6">
    <source>
        <dbReference type="PROSITE" id="PS50103"/>
    </source>
</evidence>
<dbReference type="STRING" id="1391915.U7PMB4"/>
<feature type="domain" description="C3H1-type" evidence="6">
    <location>
        <begin position="292"/>
        <end position="320"/>
    </location>
</feature>
<feature type="region of interest" description="Disordered" evidence="5">
    <location>
        <begin position="67"/>
        <end position="90"/>
    </location>
</feature>
<dbReference type="EMBL" id="KI440851">
    <property type="protein sequence ID" value="ERS96061.1"/>
    <property type="molecule type" value="Genomic_DNA"/>
</dbReference>
<organism evidence="7 8">
    <name type="scientific">Sporothrix schenckii (strain ATCC 58251 / de Perez 2211183)</name>
    <name type="common">Rose-picker's disease fungus</name>
    <dbReference type="NCBI Taxonomy" id="1391915"/>
    <lineage>
        <taxon>Eukaryota</taxon>
        <taxon>Fungi</taxon>
        <taxon>Dikarya</taxon>
        <taxon>Ascomycota</taxon>
        <taxon>Pezizomycotina</taxon>
        <taxon>Sordariomycetes</taxon>
        <taxon>Sordariomycetidae</taxon>
        <taxon>Ophiostomatales</taxon>
        <taxon>Ophiostomataceae</taxon>
        <taxon>Sporothrix</taxon>
    </lineage>
</organism>
<protein>
    <recommendedName>
        <fullName evidence="6">C3H1-type domain-containing protein</fullName>
    </recommendedName>
</protein>
<feature type="compositionally biased region" description="Basic and acidic residues" evidence="5">
    <location>
        <begin position="251"/>
        <end position="268"/>
    </location>
</feature>
<dbReference type="GO" id="GO:0008270">
    <property type="term" value="F:zinc ion binding"/>
    <property type="evidence" value="ECO:0007669"/>
    <property type="project" value="UniProtKB-KW"/>
</dbReference>
<dbReference type="PROSITE" id="PS50103">
    <property type="entry name" value="ZF_C3H1"/>
    <property type="match status" value="1"/>
</dbReference>
<keyword evidence="8" id="KW-1185">Reference proteome</keyword>
<feature type="region of interest" description="Disordered" evidence="5">
    <location>
        <begin position="236"/>
        <end position="278"/>
    </location>
</feature>
<evidence type="ECO:0000313" key="7">
    <source>
        <dbReference type="EMBL" id="ERS96061.1"/>
    </source>
</evidence>
<feature type="region of interest" description="Disordered" evidence="5">
    <location>
        <begin position="107"/>
        <end position="137"/>
    </location>
</feature>